<dbReference type="RefSeq" id="WP_019471288.1">
    <property type="nucleotide sequence ID" value="NZ_CP010979.1"/>
</dbReference>
<dbReference type="PANTHER" id="PTHR30273">
    <property type="entry name" value="PERIPLASMIC SIGNAL SENSOR AND SIGMA FACTOR ACTIVATOR FECR-RELATED"/>
    <property type="match status" value="1"/>
</dbReference>
<reference evidence="3 4" key="1">
    <citation type="submission" date="2015-02" db="EMBL/GenBank/DDBJ databases">
        <title>Complete Genome Sequencing of Pseudomonas putida S13.1.2.</title>
        <authorList>
            <person name="Chong T.M."/>
            <person name="Chan K.G."/>
            <person name="Dessaux Y."/>
        </authorList>
    </citation>
    <scope>NUCLEOTIDE SEQUENCE [LARGE SCALE GENOMIC DNA]</scope>
    <source>
        <strain evidence="3 4">S13.1.2</strain>
    </source>
</reference>
<evidence type="ECO:0000259" key="2">
    <source>
        <dbReference type="Pfam" id="PF16220"/>
    </source>
</evidence>
<dbReference type="InterPro" id="IPR032623">
    <property type="entry name" value="FecR_N"/>
</dbReference>
<evidence type="ECO:0000313" key="4">
    <source>
        <dbReference type="Proteomes" id="UP000033260"/>
    </source>
</evidence>
<evidence type="ECO:0000313" key="3">
    <source>
        <dbReference type="EMBL" id="AJQ49538.1"/>
    </source>
</evidence>
<evidence type="ECO:0000259" key="1">
    <source>
        <dbReference type="Pfam" id="PF04773"/>
    </source>
</evidence>
<dbReference type="AlphaFoldDB" id="A0AAU8S066"/>
<dbReference type="InterPro" id="IPR012373">
    <property type="entry name" value="Ferrdict_sens_TM"/>
</dbReference>
<dbReference type="Pfam" id="PF04773">
    <property type="entry name" value="FecR"/>
    <property type="match status" value="1"/>
</dbReference>
<sequence length="329" mass="36610">MSGATRPELPDDVLDQAIMWMVRLQSGYADEHALQGCLHWRKLHPLHETAWQALQNNESTFHNLASLPGVPGGVARDALERMQHHQLGRRRLLQVLGTGLVVGATGWQGQEQVRRWGADYSTRVGEQRTVMLADGTRLQLNTNSAVDVSFTSSQRLIKLLQGEIFIDTGADEGSPAGRRSFWVHTAQAQLQALGTAFAVRQEGTRTRLMVEQSKVLIHQQTRQQLVAAGEEYSISAEGSRKLQHSEMDASAWTRGQLVARSLPLQTLIAELARYQHGWLGCAPPVAGLKVSGVFQLDDIEQALNALSDSMPVRVERFTRFWRRVVPRSA</sequence>
<name>A0AAU8S066_PSEPU</name>
<dbReference type="InterPro" id="IPR006860">
    <property type="entry name" value="FecR"/>
</dbReference>
<proteinExistence type="predicted"/>
<gene>
    <name evidence="3" type="ORF">N805_20975</name>
</gene>
<accession>A0AAU8S066</accession>
<dbReference type="Pfam" id="PF16220">
    <property type="entry name" value="DUF4880"/>
    <property type="match status" value="1"/>
</dbReference>
<dbReference type="PIRSF" id="PIRSF018266">
    <property type="entry name" value="FecR"/>
    <property type="match status" value="1"/>
</dbReference>
<dbReference type="GO" id="GO:0016989">
    <property type="term" value="F:sigma factor antagonist activity"/>
    <property type="evidence" value="ECO:0007669"/>
    <property type="project" value="TreeGrafter"/>
</dbReference>
<feature type="domain" description="FecR N-terminal" evidence="2">
    <location>
        <begin position="15"/>
        <end position="55"/>
    </location>
</feature>
<feature type="domain" description="FecR protein" evidence="1">
    <location>
        <begin position="119"/>
        <end position="215"/>
    </location>
</feature>
<dbReference type="EMBL" id="CP010979">
    <property type="protein sequence ID" value="AJQ49538.1"/>
    <property type="molecule type" value="Genomic_DNA"/>
</dbReference>
<dbReference type="Proteomes" id="UP000033260">
    <property type="component" value="Chromosome"/>
</dbReference>
<dbReference type="PANTHER" id="PTHR30273:SF2">
    <property type="entry name" value="PROTEIN FECR"/>
    <property type="match status" value="1"/>
</dbReference>
<organism evidence="3 4">
    <name type="scientific">Pseudomonas putida S13.1.2</name>
    <dbReference type="NCBI Taxonomy" id="1384061"/>
    <lineage>
        <taxon>Bacteria</taxon>
        <taxon>Pseudomonadati</taxon>
        <taxon>Pseudomonadota</taxon>
        <taxon>Gammaproteobacteria</taxon>
        <taxon>Pseudomonadales</taxon>
        <taxon>Pseudomonadaceae</taxon>
        <taxon>Pseudomonas</taxon>
    </lineage>
</organism>
<dbReference type="Gene3D" id="2.60.120.1440">
    <property type="match status" value="1"/>
</dbReference>
<protein>
    <submittedName>
        <fullName evidence="3">Amino acid ABC transporter substrate-binding protein</fullName>
    </submittedName>
</protein>